<protein>
    <submittedName>
        <fullName evidence="1">Uncharacterized protein</fullName>
    </submittedName>
</protein>
<dbReference type="EMBL" id="LT985188">
    <property type="protein sequence ID" value="SPD86356.1"/>
    <property type="molecule type" value="Genomic_DNA"/>
</dbReference>
<evidence type="ECO:0000313" key="1">
    <source>
        <dbReference type="EMBL" id="SPD86356.1"/>
    </source>
</evidence>
<accession>A0A2N9JG50</accession>
<name>A0A2N9JG50_9ACTN</name>
<organism evidence="1 2">
    <name type="scientific">Micropruina glycogenica</name>
    <dbReference type="NCBI Taxonomy" id="75385"/>
    <lineage>
        <taxon>Bacteria</taxon>
        <taxon>Bacillati</taxon>
        <taxon>Actinomycetota</taxon>
        <taxon>Actinomycetes</taxon>
        <taxon>Propionibacteriales</taxon>
        <taxon>Nocardioidaceae</taxon>
        <taxon>Micropruina</taxon>
    </lineage>
</organism>
<dbReference type="KEGG" id="mgg:MPLG2_1320"/>
<sequence>MSSRFMGSSSHRARLCAKPTAGLGLRALRRATEPGLQHPGASCEAQGATASLSQVITPTTRGWPRNHHPNSQTNSVIVTCSDKPYSLVALVRVLSC</sequence>
<proteinExistence type="predicted"/>
<reference evidence="1 2" key="1">
    <citation type="submission" date="2018-02" db="EMBL/GenBank/DDBJ databases">
        <authorList>
            <person name="Cohen D.B."/>
            <person name="Kent A.D."/>
        </authorList>
    </citation>
    <scope>NUCLEOTIDE SEQUENCE [LARGE SCALE GENOMIC DNA]</scope>
    <source>
        <strain evidence="1">1</strain>
    </source>
</reference>
<evidence type="ECO:0000313" key="2">
    <source>
        <dbReference type="Proteomes" id="UP000238164"/>
    </source>
</evidence>
<keyword evidence="2" id="KW-1185">Reference proteome</keyword>
<gene>
    <name evidence="1" type="ORF">MPLG2_1320</name>
</gene>
<dbReference type="Proteomes" id="UP000238164">
    <property type="component" value="Chromosome 1"/>
</dbReference>
<dbReference type="AlphaFoldDB" id="A0A2N9JG50"/>